<reference evidence="1 2" key="1">
    <citation type="submission" date="2020-08" db="EMBL/GenBank/DDBJ databases">
        <title>Complete Genome Sequence of Effusibacillus dendaii Strain skT53, Isolated from Farmland soil.</title>
        <authorList>
            <person name="Konishi T."/>
            <person name="Kawasaki H."/>
        </authorList>
    </citation>
    <scope>NUCLEOTIDE SEQUENCE [LARGE SCALE GENOMIC DNA]</scope>
    <source>
        <strain evidence="2">skT53</strain>
    </source>
</reference>
<dbReference type="AlphaFoldDB" id="A0A7I8D5I9"/>
<dbReference type="EMBL" id="AP023366">
    <property type="protein sequence ID" value="BCJ85384.1"/>
    <property type="molecule type" value="Genomic_DNA"/>
</dbReference>
<dbReference type="Proteomes" id="UP000593802">
    <property type="component" value="Chromosome"/>
</dbReference>
<evidence type="ECO:0008006" key="3">
    <source>
        <dbReference type="Google" id="ProtNLM"/>
    </source>
</evidence>
<evidence type="ECO:0000313" key="2">
    <source>
        <dbReference type="Proteomes" id="UP000593802"/>
    </source>
</evidence>
<organism evidence="1 2">
    <name type="scientific">Effusibacillus dendaii</name>
    <dbReference type="NCBI Taxonomy" id="2743772"/>
    <lineage>
        <taxon>Bacteria</taxon>
        <taxon>Bacillati</taxon>
        <taxon>Bacillota</taxon>
        <taxon>Bacilli</taxon>
        <taxon>Bacillales</taxon>
        <taxon>Alicyclobacillaceae</taxon>
        <taxon>Effusibacillus</taxon>
    </lineage>
</organism>
<dbReference type="GO" id="GO:0009234">
    <property type="term" value="P:menaquinone biosynthetic process"/>
    <property type="evidence" value="ECO:0007669"/>
    <property type="project" value="InterPro"/>
</dbReference>
<dbReference type="Pfam" id="PF07307">
    <property type="entry name" value="HEPPP_synt_1"/>
    <property type="match status" value="1"/>
</dbReference>
<proteinExistence type="predicted"/>
<keyword evidence="2" id="KW-1185">Reference proteome</keyword>
<sequence length="259" mass="29504">MEKLLTERKDRESASLRMHKHALTQMSHRYLKQWLDTPIPEFFQLQTAAAILQTAGREEEEIELVTTVLLLIYHGLSTHENIDDQPTANQKSRQLKVLAGDYYSSKYFYLLAANGKIGLIGRFAQAIARINEAKAERIQLLPPNHSNIETYLALHERIDGELLYVLCAEYMQDEAVLSDIVRMLVYVQVLGLQYNQTKSMPLQVRNGISGLLYDRLKSGLAAVRSLLSSQSELVYDKFMAVCNYLDQLYCSQTIAVKGE</sequence>
<dbReference type="Gene3D" id="1.20.120.1450">
    <property type="match status" value="1"/>
</dbReference>
<dbReference type="RefSeq" id="WP_200759516.1">
    <property type="nucleotide sequence ID" value="NZ_AP023366.1"/>
</dbReference>
<accession>A0A7I8D5I9</accession>
<name>A0A7I8D5I9_9BACL</name>
<evidence type="ECO:0000313" key="1">
    <source>
        <dbReference type="EMBL" id="BCJ85384.1"/>
    </source>
</evidence>
<gene>
    <name evidence="1" type="ORF">skT53_03690</name>
</gene>
<dbReference type="KEGG" id="eff:skT53_03690"/>
<dbReference type="InterPro" id="IPR009920">
    <property type="entry name" value="HEPPP_synth_su1"/>
</dbReference>
<protein>
    <recommendedName>
        <fullName evidence="3">Heptaprenyl diphosphate synthase</fullName>
    </recommendedName>
</protein>